<dbReference type="Proteomes" id="UP001062846">
    <property type="component" value="Chromosome 7"/>
</dbReference>
<keyword evidence="2" id="KW-1185">Reference proteome</keyword>
<name>A0ACC0N061_RHOML</name>
<organism evidence="1 2">
    <name type="scientific">Rhododendron molle</name>
    <name type="common">Chinese azalea</name>
    <name type="synonym">Azalea mollis</name>
    <dbReference type="NCBI Taxonomy" id="49168"/>
    <lineage>
        <taxon>Eukaryota</taxon>
        <taxon>Viridiplantae</taxon>
        <taxon>Streptophyta</taxon>
        <taxon>Embryophyta</taxon>
        <taxon>Tracheophyta</taxon>
        <taxon>Spermatophyta</taxon>
        <taxon>Magnoliopsida</taxon>
        <taxon>eudicotyledons</taxon>
        <taxon>Gunneridae</taxon>
        <taxon>Pentapetalae</taxon>
        <taxon>asterids</taxon>
        <taxon>Ericales</taxon>
        <taxon>Ericaceae</taxon>
        <taxon>Ericoideae</taxon>
        <taxon>Rhodoreae</taxon>
        <taxon>Rhododendron</taxon>
    </lineage>
</organism>
<proteinExistence type="predicted"/>
<reference evidence="1" key="1">
    <citation type="submission" date="2022-02" db="EMBL/GenBank/DDBJ databases">
        <title>Plant Genome Project.</title>
        <authorList>
            <person name="Zhang R.-G."/>
        </authorList>
    </citation>
    <scope>NUCLEOTIDE SEQUENCE</scope>
    <source>
        <strain evidence="1">AT1</strain>
    </source>
</reference>
<evidence type="ECO:0000313" key="1">
    <source>
        <dbReference type="EMBL" id="KAI8546152.1"/>
    </source>
</evidence>
<gene>
    <name evidence="1" type="ORF">RHMOL_Rhmol07G0095200</name>
</gene>
<protein>
    <submittedName>
        <fullName evidence="1">Uncharacterized protein</fullName>
    </submittedName>
</protein>
<sequence length="801" mass="88827">MGGEAPPSLLPPGSSLLPALISALHPSPSQSRNPPFPPSSSAFFGSPPSSVWEGVVAGLLLGLLRPEVVATGFGSGDFRRRAAGRGCAFSLRGGGFAPTPGLFAGRARWFGWIRLEIFILDLVLLMLVLHRLVAGFSGYVEAVVGGGRVVVMVVSVVFGFCCRMVIERESFDFFRWDLKLYVRNGQNSATTGEFDDVLDSSSSKHLSDPLAKIHLMYCNVKSLTSSVQSNGSMLLENRQELLDIENLTLQTPSSNATLIRDLSLKINEKDHLLVTGPSESGKTSLLRAIAGLWNTGREEIRMVIERESFDFFRWDLKLYVRNGQNSATTGEFDDVLDSSSSKHLSDPLAKIHLMYCNVKSLTSSVQSNGSMLLENRQELLDIENLTLQTPSSNATLIRDLSLKINEKDHLLVTGPSESGKTSLLRAIAGLWNTGREEIRFYVKDTRDPQPPLSPDVAPLDGSSSHDIQGNLGRFGCRNSRGVFFLPERPYMVLGTLRQQLLYPTWTEDLAVVLDQGLEVDLVADIQKYLEDLISSGLRQRLISLIKELNREEPAGLGGRHSERYVLDSRGALVERQAVVCRERLILGHCLVLSILVVRANFLWITITMGQQSLSVDAVELLTEELEMNIAVGFVHRLRITKAEGEEKEGREEMGLFSNGVKRSDIVEGDHIYSWRTLFIYAHHGEQSDPASTVVRRANYLFENGFGNYHLVRNNCEDFALYCKTGILVLNQGVGKSGQVASVFRGLSPFVAAIYFLVRKDGTKVPVEEVNKKIKVPVENMDKFHRHEFDAALIRATFPPIY</sequence>
<accession>A0ACC0N061</accession>
<evidence type="ECO:0000313" key="2">
    <source>
        <dbReference type="Proteomes" id="UP001062846"/>
    </source>
</evidence>
<comment type="caution">
    <text evidence="1">The sequence shown here is derived from an EMBL/GenBank/DDBJ whole genome shotgun (WGS) entry which is preliminary data.</text>
</comment>
<dbReference type="EMBL" id="CM046394">
    <property type="protein sequence ID" value="KAI8546152.1"/>
    <property type="molecule type" value="Genomic_DNA"/>
</dbReference>